<protein>
    <submittedName>
        <fullName evidence="1">Uncharacterized protein</fullName>
    </submittedName>
</protein>
<keyword evidence="2" id="KW-1185">Reference proteome</keyword>
<comment type="caution">
    <text evidence="1">The sequence shown here is derived from an EMBL/GenBank/DDBJ whole genome shotgun (WGS) entry which is preliminary data.</text>
</comment>
<dbReference type="EMBL" id="JARKHS020007782">
    <property type="protein sequence ID" value="KAK8781327.1"/>
    <property type="molecule type" value="Genomic_DNA"/>
</dbReference>
<accession>A0AAQ4F2K5</accession>
<organism evidence="1 2">
    <name type="scientific">Amblyomma americanum</name>
    <name type="common">Lone star tick</name>
    <dbReference type="NCBI Taxonomy" id="6943"/>
    <lineage>
        <taxon>Eukaryota</taxon>
        <taxon>Metazoa</taxon>
        <taxon>Ecdysozoa</taxon>
        <taxon>Arthropoda</taxon>
        <taxon>Chelicerata</taxon>
        <taxon>Arachnida</taxon>
        <taxon>Acari</taxon>
        <taxon>Parasitiformes</taxon>
        <taxon>Ixodida</taxon>
        <taxon>Ixodoidea</taxon>
        <taxon>Ixodidae</taxon>
        <taxon>Amblyomminae</taxon>
        <taxon>Amblyomma</taxon>
    </lineage>
</organism>
<name>A0AAQ4F2K5_AMBAM</name>
<evidence type="ECO:0000313" key="2">
    <source>
        <dbReference type="Proteomes" id="UP001321473"/>
    </source>
</evidence>
<evidence type="ECO:0000313" key="1">
    <source>
        <dbReference type="EMBL" id="KAK8781327.1"/>
    </source>
</evidence>
<proteinExistence type="predicted"/>
<gene>
    <name evidence="1" type="ORF">V5799_017331</name>
</gene>
<reference evidence="1 2" key="1">
    <citation type="journal article" date="2023" name="Arcadia Sci">
        <title>De novo assembly of a long-read Amblyomma americanum tick genome.</title>
        <authorList>
            <person name="Chou S."/>
            <person name="Poskanzer K.E."/>
            <person name="Rollins M."/>
            <person name="Thuy-Boun P.S."/>
        </authorList>
    </citation>
    <scope>NUCLEOTIDE SEQUENCE [LARGE SCALE GENOMIC DNA]</scope>
    <source>
        <strain evidence="1">F_SG_1</strain>
        <tissue evidence="1">Salivary glands</tissue>
    </source>
</reference>
<dbReference type="Proteomes" id="UP001321473">
    <property type="component" value="Unassembled WGS sequence"/>
</dbReference>
<sequence>MARNVATFLWRTLYVQAICRDYVYTALELASVPLLAYVFEPPQAPVVPLGTDAGEVDLMRVLVPEQLPTHVVFGPDTSYNLELMTQVDSEIRKALHVTTYKG</sequence>
<dbReference type="AlphaFoldDB" id="A0AAQ4F2K5"/>